<dbReference type="GO" id="GO:0005737">
    <property type="term" value="C:cytoplasm"/>
    <property type="evidence" value="ECO:0007669"/>
    <property type="project" value="UniProtKB-SubCell"/>
</dbReference>
<dbReference type="SUPFAM" id="SSF48371">
    <property type="entry name" value="ARM repeat"/>
    <property type="match status" value="1"/>
</dbReference>
<reference evidence="5" key="1">
    <citation type="submission" date="2021-10" db="EMBL/GenBank/DDBJ databases">
        <title>Melipona bicolor Genome sequencing and assembly.</title>
        <authorList>
            <person name="Araujo N.S."/>
            <person name="Arias M.C."/>
        </authorList>
    </citation>
    <scope>NUCLEOTIDE SEQUENCE</scope>
    <source>
        <strain evidence="5">USP_2M_L1-L4_2017</strain>
        <tissue evidence="5">Whole body</tissue>
    </source>
</reference>
<evidence type="ECO:0000313" key="6">
    <source>
        <dbReference type="Proteomes" id="UP001177670"/>
    </source>
</evidence>
<evidence type="ECO:0000256" key="2">
    <source>
        <dbReference type="ARBA" id="ARBA00022490"/>
    </source>
</evidence>
<accession>A0AA40KRI0</accession>
<dbReference type="GO" id="GO:0008283">
    <property type="term" value="P:cell population proliferation"/>
    <property type="evidence" value="ECO:0007669"/>
    <property type="project" value="InterPro"/>
</dbReference>
<dbReference type="InterPro" id="IPR038904">
    <property type="entry name" value="BRAT1"/>
</dbReference>
<gene>
    <name evidence="5" type="ORF">K0M31_019573</name>
</gene>
<evidence type="ECO:0008006" key="7">
    <source>
        <dbReference type="Google" id="ProtNLM"/>
    </source>
</evidence>
<keyword evidence="2" id="KW-0963">Cytoplasm</keyword>
<dbReference type="GO" id="GO:0005634">
    <property type="term" value="C:nucleus"/>
    <property type="evidence" value="ECO:0007669"/>
    <property type="project" value="TreeGrafter"/>
</dbReference>
<proteinExistence type="inferred from homology"/>
<dbReference type="InterPro" id="IPR016024">
    <property type="entry name" value="ARM-type_fold"/>
</dbReference>
<sequence>MSSSDNSKKLSEVLELFLLPKYNIVSVTYLDLLLSHISDDIKECNANNYESCELFQKWVLKALNTWSTECLPSQPIITFTLKLVGLVSRNELRFHYWQFKNVYNKLCDIFNLHKDDLPMSIKMAYITMLINLIKHKSGRQWIMDSGAWKDAVKYAHWNQTLYVTHESHRFLWLLLLHEQQNVDFCKEVILTMSAPLMTNTIGSQTHQVLQDNYLEENKLLCTTLDLLTNIIENTLFANMDNTVPELCQEIIGLEMRIKALFEACISTKVLSHIHKLFILCLFIPLKRFIREGKKIEVETMQKFFTDLNYIFLMLLSKVYIVELMKTNKFLMIFWKKLQSLQEFSFNYEHKFEHQIIILMIVPLSLCIKYTYRDSDIFDMFVSKMFDVTCVPIQRLGYNIRDVVFKNHVPLAQIAKVNIDLLIEITDIMDRDIAVIVFQALCHVLKNCVPDTCSETLDNMTNAIHLENVSRKQIHKFPLEGDPIVDHPTLLLSLLNGLAIMTEKFKLKWQECVETICLLSLGQEILNHPGTLPIICVKALKICKLAIQNFMSPNLVLLTETDSHMKEIGPTLFKRLHDVNWEVRDSVLETLNTIAVISEDKYPTFQEYLLANEFLQLAVEIAKTDSESYVRASALVFLSTTVRINKLWEEKLSQFDLPNTAIILLNNESEGLVRKEAVILLKELYVHRKWPKNMIDSMILAMAKTAVLDLHWEVKISALEYWNHVITSHLSDQGVLDGHFPKVTFSKEHRKIVSLNETEIKRRLNKALDELAKQNCLGVLLVTLEDSDFEVCKMAATIINKLKTFLLKYKLNEPLPALPLPKDSATFDTSYVKYESPTNDASSNCEMLNNSNNVIEEILDVNDASLLASIYNNSTNVDSKPQKSEKKTFQHISCVTRQIFLEKIFDMNIDAYIEEKDRWLATYTTSFDSVLDDILTMYKKEDVNSMDCY</sequence>
<dbReference type="InterPro" id="IPR011989">
    <property type="entry name" value="ARM-like"/>
</dbReference>
<dbReference type="Proteomes" id="UP001177670">
    <property type="component" value="Unassembled WGS sequence"/>
</dbReference>
<protein>
    <recommendedName>
        <fullName evidence="7">BRCA1-associated ATM activator 1</fullName>
    </recommendedName>
</protein>
<evidence type="ECO:0000256" key="4">
    <source>
        <dbReference type="ARBA" id="ARBA00061308"/>
    </source>
</evidence>
<dbReference type="PANTHER" id="PTHR21331:SF2">
    <property type="entry name" value="BRCA1-ASSOCIATED ATM ACTIVATOR 1"/>
    <property type="match status" value="1"/>
</dbReference>
<name>A0AA40KRI0_9HYME</name>
<dbReference type="Pfam" id="PF02985">
    <property type="entry name" value="HEAT"/>
    <property type="match status" value="1"/>
</dbReference>
<dbReference type="InterPro" id="IPR000357">
    <property type="entry name" value="HEAT"/>
</dbReference>
<evidence type="ECO:0000256" key="3">
    <source>
        <dbReference type="ARBA" id="ARBA00022737"/>
    </source>
</evidence>
<comment type="caution">
    <text evidence="5">The sequence shown here is derived from an EMBL/GenBank/DDBJ whole genome shotgun (WGS) entry which is preliminary data.</text>
</comment>
<keyword evidence="3" id="KW-0677">Repeat</keyword>
<dbReference type="PANTHER" id="PTHR21331">
    <property type="entry name" value="BRCA1-ASSOCIATED ATM ACTIVATOR 1"/>
    <property type="match status" value="1"/>
</dbReference>
<dbReference type="GO" id="GO:0006974">
    <property type="term" value="P:DNA damage response"/>
    <property type="evidence" value="ECO:0007669"/>
    <property type="project" value="InterPro"/>
</dbReference>
<dbReference type="AlphaFoldDB" id="A0AA40KRI0"/>
<evidence type="ECO:0000313" key="5">
    <source>
        <dbReference type="EMBL" id="KAK1129867.1"/>
    </source>
</evidence>
<dbReference type="EMBL" id="JAHYIQ010000008">
    <property type="protein sequence ID" value="KAK1129867.1"/>
    <property type="molecule type" value="Genomic_DNA"/>
</dbReference>
<evidence type="ECO:0000256" key="1">
    <source>
        <dbReference type="ARBA" id="ARBA00004496"/>
    </source>
</evidence>
<comment type="similarity">
    <text evidence="4">Belongs to the BRAT1 family.</text>
</comment>
<keyword evidence="6" id="KW-1185">Reference proteome</keyword>
<comment type="subcellular location">
    <subcellularLocation>
        <location evidence="1">Cytoplasm</location>
    </subcellularLocation>
</comment>
<dbReference type="Gene3D" id="1.25.10.10">
    <property type="entry name" value="Leucine-rich Repeat Variant"/>
    <property type="match status" value="1"/>
</dbReference>
<organism evidence="5 6">
    <name type="scientific">Melipona bicolor</name>
    <dbReference type="NCBI Taxonomy" id="60889"/>
    <lineage>
        <taxon>Eukaryota</taxon>
        <taxon>Metazoa</taxon>
        <taxon>Ecdysozoa</taxon>
        <taxon>Arthropoda</taxon>
        <taxon>Hexapoda</taxon>
        <taxon>Insecta</taxon>
        <taxon>Pterygota</taxon>
        <taxon>Neoptera</taxon>
        <taxon>Endopterygota</taxon>
        <taxon>Hymenoptera</taxon>
        <taxon>Apocrita</taxon>
        <taxon>Aculeata</taxon>
        <taxon>Apoidea</taxon>
        <taxon>Anthophila</taxon>
        <taxon>Apidae</taxon>
        <taxon>Melipona</taxon>
    </lineage>
</organism>